<dbReference type="Proteomes" id="UP001230649">
    <property type="component" value="Unassembled WGS sequence"/>
</dbReference>
<proteinExistence type="predicted"/>
<keyword evidence="2" id="KW-1185">Reference proteome</keyword>
<name>A0ACC2VQS7_9TREE</name>
<protein>
    <submittedName>
        <fullName evidence="1">Uncharacterized protein</fullName>
    </submittedName>
</protein>
<evidence type="ECO:0000313" key="1">
    <source>
        <dbReference type="EMBL" id="KAJ9101369.1"/>
    </source>
</evidence>
<organism evidence="1 2">
    <name type="scientific">Naganishia adeliensis</name>
    <dbReference type="NCBI Taxonomy" id="92952"/>
    <lineage>
        <taxon>Eukaryota</taxon>
        <taxon>Fungi</taxon>
        <taxon>Dikarya</taxon>
        <taxon>Basidiomycota</taxon>
        <taxon>Agaricomycotina</taxon>
        <taxon>Tremellomycetes</taxon>
        <taxon>Filobasidiales</taxon>
        <taxon>Filobasidiaceae</taxon>
        <taxon>Naganishia</taxon>
    </lineage>
</organism>
<sequence>MNTSIKYHHSCTSSSNTLYALNRLYAYWSFLVNYTLYASLWLLGGIPPNVDARVNKEKGWHPAVFVAMAEGDVGTETVFLLANKGYTVFAAVQSDEHGAALTKGLSNGRGIVDEIRQFGEHNPGRRLVSVVVNVGACPVSPLEYMTDQEINETISHNLTTPITIVRAFIPLLTATPSQKRIILLSSFSGYAPLPGWSLFSALAARRG</sequence>
<evidence type="ECO:0000313" key="2">
    <source>
        <dbReference type="Proteomes" id="UP001230649"/>
    </source>
</evidence>
<gene>
    <name evidence="1" type="ORF">QFC20_005250</name>
</gene>
<comment type="caution">
    <text evidence="1">The sequence shown here is derived from an EMBL/GenBank/DDBJ whole genome shotgun (WGS) entry which is preliminary data.</text>
</comment>
<dbReference type="EMBL" id="JASBWS010000070">
    <property type="protein sequence ID" value="KAJ9101369.1"/>
    <property type="molecule type" value="Genomic_DNA"/>
</dbReference>
<accession>A0ACC2VQS7</accession>
<reference evidence="1" key="1">
    <citation type="submission" date="2023-04" db="EMBL/GenBank/DDBJ databases">
        <title>Draft Genome sequencing of Naganishia species isolated from polar environments using Oxford Nanopore Technology.</title>
        <authorList>
            <person name="Leo P."/>
            <person name="Venkateswaran K."/>
        </authorList>
    </citation>
    <scope>NUCLEOTIDE SEQUENCE</scope>
    <source>
        <strain evidence="1">MNA-CCFEE 5262</strain>
    </source>
</reference>